<dbReference type="InterPro" id="IPR036890">
    <property type="entry name" value="HATPase_C_sf"/>
</dbReference>
<evidence type="ECO:0000313" key="6">
    <source>
        <dbReference type="Proteomes" id="UP000501753"/>
    </source>
</evidence>
<reference evidence="4 6" key="1">
    <citation type="submission" date="2018-04" db="EMBL/GenBank/DDBJ databases">
        <title>Complete genome sequences of Streptomyces griseoviridis K61 and characterization of antagonistic properties of biological control agents.</title>
        <authorList>
            <person name="Mariita R.M."/>
            <person name="Sello J.K."/>
        </authorList>
    </citation>
    <scope>NUCLEOTIDE SEQUENCE [LARGE SCALE GENOMIC DNA]</scope>
    <source>
        <strain evidence="4 6">K61</strain>
    </source>
</reference>
<keyword evidence="1" id="KW-0418">Kinase</keyword>
<evidence type="ECO:0000256" key="1">
    <source>
        <dbReference type="ARBA" id="ARBA00022527"/>
    </source>
</evidence>
<organism evidence="3 5">
    <name type="scientific">Streptomyces griseoviridis</name>
    <dbReference type="NCBI Taxonomy" id="45398"/>
    <lineage>
        <taxon>Bacteria</taxon>
        <taxon>Bacillati</taxon>
        <taxon>Actinomycetota</taxon>
        <taxon>Actinomycetes</taxon>
        <taxon>Kitasatosporales</taxon>
        <taxon>Streptomycetaceae</taxon>
        <taxon>Streptomyces</taxon>
    </lineage>
</organism>
<reference evidence="3 5" key="2">
    <citation type="submission" date="2018-12" db="EMBL/GenBank/DDBJ databases">
        <title>Streptomyces griseoviridis F1-27 complete genome.</title>
        <authorList>
            <person name="Mariita R.M."/>
            <person name="Sello J.K."/>
        </authorList>
    </citation>
    <scope>NUCLEOTIDE SEQUENCE [LARGE SCALE GENOMIC DNA]</scope>
    <source>
        <strain evidence="3 5">F1-27</strain>
    </source>
</reference>
<protein>
    <submittedName>
        <fullName evidence="3">ATP-binding protein</fullName>
    </submittedName>
</protein>
<proteinExistence type="predicted"/>
<evidence type="ECO:0000259" key="2">
    <source>
        <dbReference type="Pfam" id="PF13581"/>
    </source>
</evidence>
<dbReference type="EMBL" id="CP034687">
    <property type="protein sequence ID" value="AZS89266.1"/>
    <property type="molecule type" value="Genomic_DNA"/>
</dbReference>
<dbReference type="SUPFAM" id="SSF55874">
    <property type="entry name" value="ATPase domain of HSP90 chaperone/DNA topoisomerase II/histidine kinase"/>
    <property type="match status" value="1"/>
</dbReference>
<evidence type="ECO:0000313" key="5">
    <source>
        <dbReference type="Proteomes" id="UP000271291"/>
    </source>
</evidence>
<dbReference type="AlphaFoldDB" id="A0A3S9ZMY8"/>
<sequence length="152" mass="16642">MSPRTTTSSSLLDPHGTGRVHWLELPARRDSVRAARHGVEERLTGWRVPRELCADAVLLLSELVTNAVLHTISGRILCGVRLVTASCLRVEVHDYDYRHDCANVARPRGRPGPGDETGRGLFIVEQLAEAWGVERSALTPGNVVWAKLGTCA</sequence>
<gene>
    <name evidence="4" type="ORF">DDJ31_02000</name>
    <name evidence="3" type="ORF">ELQ87_37240</name>
</gene>
<dbReference type="Proteomes" id="UP000271291">
    <property type="component" value="Chromosome"/>
</dbReference>
<dbReference type="InterPro" id="IPR050267">
    <property type="entry name" value="Anti-sigma-factor_SerPK"/>
</dbReference>
<dbReference type="Proteomes" id="UP000501753">
    <property type="component" value="Chromosome"/>
</dbReference>
<accession>A0A3S9ZMY8</accession>
<dbReference type="EMBL" id="CP029078">
    <property type="protein sequence ID" value="QCN83891.1"/>
    <property type="molecule type" value="Genomic_DNA"/>
</dbReference>
<dbReference type="KEGG" id="sgd:ELQ87_37240"/>
<keyword evidence="3" id="KW-0067">ATP-binding</keyword>
<keyword evidence="1" id="KW-0808">Transferase</keyword>
<evidence type="ECO:0000313" key="3">
    <source>
        <dbReference type="EMBL" id="AZS89266.1"/>
    </source>
</evidence>
<dbReference type="GO" id="GO:0005524">
    <property type="term" value="F:ATP binding"/>
    <property type="evidence" value="ECO:0007669"/>
    <property type="project" value="UniProtKB-KW"/>
</dbReference>
<dbReference type="PANTHER" id="PTHR35526:SF3">
    <property type="entry name" value="ANTI-SIGMA-F FACTOR RSBW"/>
    <property type="match status" value="1"/>
</dbReference>
<keyword evidence="6" id="KW-1185">Reference proteome</keyword>
<name>A0A3S9ZMY8_STRGD</name>
<dbReference type="OrthoDB" id="3852691at2"/>
<dbReference type="Pfam" id="PF13581">
    <property type="entry name" value="HATPase_c_2"/>
    <property type="match status" value="1"/>
</dbReference>
<dbReference type="GO" id="GO:0004674">
    <property type="term" value="F:protein serine/threonine kinase activity"/>
    <property type="evidence" value="ECO:0007669"/>
    <property type="project" value="UniProtKB-KW"/>
</dbReference>
<keyword evidence="3" id="KW-0547">Nucleotide-binding</keyword>
<dbReference type="PANTHER" id="PTHR35526">
    <property type="entry name" value="ANTI-SIGMA-F FACTOR RSBW-RELATED"/>
    <property type="match status" value="1"/>
</dbReference>
<keyword evidence="1" id="KW-0723">Serine/threonine-protein kinase</keyword>
<dbReference type="Gene3D" id="3.30.565.10">
    <property type="entry name" value="Histidine kinase-like ATPase, C-terminal domain"/>
    <property type="match status" value="1"/>
</dbReference>
<dbReference type="CDD" id="cd16936">
    <property type="entry name" value="HATPase_RsbW-like"/>
    <property type="match status" value="1"/>
</dbReference>
<dbReference type="InterPro" id="IPR003594">
    <property type="entry name" value="HATPase_dom"/>
</dbReference>
<feature type="domain" description="Histidine kinase/HSP90-like ATPase" evidence="2">
    <location>
        <begin position="25"/>
        <end position="146"/>
    </location>
</feature>
<evidence type="ECO:0000313" key="4">
    <source>
        <dbReference type="EMBL" id="QCN83891.1"/>
    </source>
</evidence>
<dbReference type="RefSeq" id="WP_127182036.1">
    <property type="nucleotide sequence ID" value="NZ_CP029078.1"/>
</dbReference>